<keyword evidence="2" id="KW-1185">Reference proteome</keyword>
<dbReference type="Pfam" id="PF04134">
    <property type="entry name" value="DCC1-like"/>
    <property type="match status" value="1"/>
</dbReference>
<reference evidence="1 2" key="1">
    <citation type="journal article" date="2023" name="Microorganisms">
        <title>Thiorhodovibrio frisius and Trv. litoralis spp. nov., Two Novel Members from a Clade of Fastidious Purple Sulfur Bacteria That Exhibit Unique Red-Shifted Light-Harvesting Capabilities.</title>
        <authorList>
            <person name="Methner A."/>
            <person name="Kuzyk S.B."/>
            <person name="Petersen J."/>
            <person name="Bauer S."/>
            <person name="Brinkmann H."/>
            <person name="Sichau K."/>
            <person name="Wanner G."/>
            <person name="Wolf J."/>
            <person name="Neumann-Schaal M."/>
            <person name="Henke P."/>
            <person name="Tank M."/>
            <person name="Sproer C."/>
            <person name="Bunk B."/>
            <person name="Overmann J."/>
        </authorList>
    </citation>
    <scope>NUCLEOTIDE SEQUENCE [LARGE SCALE GENOMIC DNA]</scope>
    <source>
        <strain evidence="1 2">DSM 6702</strain>
    </source>
</reference>
<gene>
    <name evidence="1" type="ORF">Thiowin_02363</name>
</gene>
<dbReference type="PANTHER" id="PTHR34290:SF2">
    <property type="entry name" value="OS04G0668800 PROTEIN"/>
    <property type="match status" value="1"/>
</dbReference>
<sequence>MPNQDTSIQDFNPLLRVLYDGGCPLCRQEIAHYQRLRPRRPVDWIDIDAAPGTCESLGIRRESAMARFHVLEGSRIHTGAEAFVVLWSALPGWSLLAALARGLRLLPVMELGYAWFAQRRWKKRCQDDRCAVI</sequence>
<dbReference type="InterPro" id="IPR007263">
    <property type="entry name" value="DCC1-like"/>
</dbReference>
<dbReference type="RefSeq" id="WP_328987866.1">
    <property type="nucleotide sequence ID" value="NZ_CP121472.1"/>
</dbReference>
<dbReference type="EMBL" id="CP121472">
    <property type="protein sequence ID" value="WPL17356.1"/>
    <property type="molecule type" value="Genomic_DNA"/>
</dbReference>
<dbReference type="InterPro" id="IPR044691">
    <property type="entry name" value="DCC1_Trx"/>
</dbReference>
<dbReference type="PANTHER" id="PTHR34290">
    <property type="entry name" value="SI:CH73-390P7.2"/>
    <property type="match status" value="1"/>
</dbReference>
<evidence type="ECO:0008006" key="3">
    <source>
        <dbReference type="Google" id="ProtNLM"/>
    </source>
</evidence>
<proteinExistence type="predicted"/>
<dbReference type="Proteomes" id="UP001432180">
    <property type="component" value="Chromosome"/>
</dbReference>
<evidence type="ECO:0000313" key="1">
    <source>
        <dbReference type="EMBL" id="WPL17356.1"/>
    </source>
</evidence>
<accession>A0ABZ0SAN4</accession>
<organism evidence="1 2">
    <name type="scientific">Thiorhodovibrio winogradskyi</name>
    <dbReference type="NCBI Taxonomy" id="77007"/>
    <lineage>
        <taxon>Bacteria</taxon>
        <taxon>Pseudomonadati</taxon>
        <taxon>Pseudomonadota</taxon>
        <taxon>Gammaproteobacteria</taxon>
        <taxon>Chromatiales</taxon>
        <taxon>Chromatiaceae</taxon>
        <taxon>Thiorhodovibrio</taxon>
    </lineage>
</organism>
<name>A0ABZ0SAN4_9GAMM</name>
<protein>
    <recommendedName>
        <fullName evidence="3">Thiol-disulfide oxidoreductase</fullName>
    </recommendedName>
</protein>
<evidence type="ECO:0000313" key="2">
    <source>
        <dbReference type="Proteomes" id="UP001432180"/>
    </source>
</evidence>